<evidence type="ECO:0000256" key="6">
    <source>
        <dbReference type="PIRNR" id="PIRNR000535"/>
    </source>
</evidence>
<dbReference type="RefSeq" id="WP_087470279.1">
    <property type="nucleotide sequence ID" value="NZ_CP021383.1"/>
</dbReference>
<comment type="similarity">
    <text evidence="1">Belongs to the carbohydrate kinase PfkB family.</text>
</comment>
<gene>
    <name evidence="8" type="ORF">CBR64_06730</name>
</gene>
<dbReference type="GO" id="GO:0005524">
    <property type="term" value="F:ATP binding"/>
    <property type="evidence" value="ECO:0007669"/>
    <property type="project" value="UniProtKB-KW"/>
</dbReference>
<dbReference type="PANTHER" id="PTHR46566:SF5">
    <property type="entry name" value="1-PHOSPHOFRUCTOKINASE"/>
    <property type="match status" value="1"/>
</dbReference>
<evidence type="ECO:0000259" key="7">
    <source>
        <dbReference type="Pfam" id="PF00294"/>
    </source>
</evidence>
<dbReference type="OrthoDB" id="9801219at2"/>
<keyword evidence="4" id="KW-0418">Kinase</keyword>
<evidence type="ECO:0000256" key="5">
    <source>
        <dbReference type="ARBA" id="ARBA00022840"/>
    </source>
</evidence>
<evidence type="ECO:0000256" key="3">
    <source>
        <dbReference type="ARBA" id="ARBA00022741"/>
    </source>
</evidence>
<protein>
    <recommendedName>
        <fullName evidence="7">Carbohydrate kinase PfkB domain-containing protein</fullName>
    </recommendedName>
</protein>
<keyword evidence="2 6" id="KW-0808">Transferase</keyword>
<dbReference type="SUPFAM" id="SSF53613">
    <property type="entry name" value="Ribokinase-like"/>
    <property type="match status" value="1"/>
</dbReference>
<evidence type="ECO:0000313" key="9">
    <source>
        <dbReference type="Proteomes" id="UP000196228"/>
    </source>
</evidence>
<dbReference type="InterPro" id="IPR029056">
    <property type="entry name" value="Ribokinase-like"/>
</dbReference>
<reference evidence="8 9" key="1">
    <citation type="submission" date="2017-05" db="EMBL/GenBank/DDBJ databases">
        <authorList>
            <person name="Song R."/>
            <person name="Chenine A.L."/>
            <person name="Ruprecht R.M."/>
        </authorList>
    </citation>
    <scope>NUCLEOTIDE SEQUENCE [LARGE SCALE GENOMIC DNA]</scope>
    <source>
        <strain evidence="8 9">PSBB019</strain>
    </source>
</reference>
<keyword evidence="5" id="KW-0067">ATP-binding</keyword>
<sequence length="311" mass="30634">MISALALSPSLDVTYVVDALEGIQRPREVRRVGGGKALNAVRAAASLGARTTAVAVLAGGSGEDVAAGARADGVDLRVVPGEHPTRTCVSVLAAETGALTEIYERAVPVGPDTLDRAVGLALDLATHHGGWWLLSGGLPGTIAPSVVGAVVGRLRAAGARVAVDSHGPALAGAVGEGPDLVKVNRVEAAELLGVPEDTPGPALVTGIRDRSGGLVVVTDGAEGAWASDGTSVLRVRLGGHVGRFPVGSGDSFLGGMLVALDTGASLAAAVALGAAAGTANAQVPGAAVLDADLARRLVGEVEVEAVALSVP</sequence>
<dbReference type="PIRSF" id="PIRSF000535">
    <property type="entry name" value="1PFK/6PFK/LacC"/>
    <property type="match status" value="1"/>
</dbReference>
<evidence type="ECO:0000256" key="1">
    <source>
        <dbReference type="ARBA" id="ARBA00010688"/>
    </source>
</evidence>
<dbReference type="PANTHER" id="PTHR46566">
    <property type="entry name" value="1-PHOSPHOFRUCTOKINASE-RELATED"/>
    <property type="match status" value="1"/>
</dbReference>
<proteinExistence type="inferred from homology"/>
<dbReference type="GO" id="GO:0005829">
    <property type="term" value="C:cytosol"/>
    <property type="evidence" value="ECO:0007669"/>
    <property type="project" value="TreeGrafter"/>
</dbReference>
<dbReference type="InterPro" id="IPR011611">
    <property type="entry name" value="PfkB_dom"/>
</dbReference>
<organism evidence="8 9">
    <name type="scientific">Cellulosimicrobium cellulans</name>
    <name type="common">Arthrobacter luteus</name>
    <dbReference type="NCBI Taxonomy" id="1710"/>
    <lineage>
        <taxon>Bacteria</taxon>
        <taxon>Bacillati</taxon>
        <taxon>Actinomycetota</taxon>
        <taxon>Actinomycetes</taxon>
        <taxon>Micrococcales</taxon>
        <taxon>Promicromonosporaceae</taxon>
        <taxon>Cellulosimicrobium</taxon>
    </lineage>
</organism>
<name>A0A1Y0HTD4_CELCE</name>
<evidence type="ECO:0000256" key="2">
    <source>
        <dbReference type="ARBA" id="ARBA00022679"/>
    </source>
</evidence>
<dbReference type="Gene3D" id="3.40.1190.20">
    <property type="match status" value="1"/>
</dbReference>
<accession>A0A1Y0HTD4</accession>
<evidence type="ECO:0000256" key="4">
    <source>
        <dbReference type="ARBA" id="ARBA00022777"/>
    </source>
</evidence>
<evidence type="ECO:0000313" key="8">
    <source>
        <dbReference type="EMBL" id="ARU51230.1"/>
    </source>
</evidence>
<keyword evidence="3" id="KW-0547">Nucleotide-binding</keyword>
<dbReference type="Pfam" id="PF00294">
    <property type="entry name" value="PfkB"/>
    <property type="match status" value="1"/>
</dbReference>
<dbReference type="AlphaFoldDB" id="A0A1Y0HTD4"/>
<feature type="domain" description="Carbohydrate kinase PfkB" evidence="7">
    <location>
        <begin position="21"/>
        <end position="287"/>
    </location>
</feature>
<dbReference type="GO" id="GO:0008443">
    <property type="term" value="F:phosphofructokinase activity"/>
    <property type="evidence" value="ECO:0007669"/>
    <property type="project" value="TreeGrafter"/>
</dbReference>
<dbReference type="EMBL" id="CP021383">
    <property type="protein sequence ID" value="ARU51230.1"/>
    <property type="molecule type" value="Genomic_DNA"/>
</dbReference>
<dbReference type="Proteomes" id="UP000196228">
    <property type="component" value="Chromosome"/>
</dbReference>
<dbReference type="KEGG" id="cceu:CBR64_06730"/>
<dbReference type="InterPro" id="IPR017583">
    <property type="entry name" value="Tagatose/fructose_Pkinase"/>
</dbReference>